<evidence type="ECO:0000313" key="2">
    <source>
        <dbReference type="Proteomes" id="UP000273140"/>
    </source>
</evidence>
<evidence type="ECO:0000313" key="1">
    <source>
        <dbReference type="EMBL" id="RMQ34727.1"/>
    </source>
</evidence>
<proteinExistence type="predicted"/>
<gene>
    <name evidence="1" type="ORF">ALQ07_05244</name>
</gene>
<comment type="caution">
    <text evidence="1">The sequence shown here is derived from an EMBL/GenBank/DDBJ whole genome shotgun (WGS) entry which is preliminary data.</text>
</comment>
<dbReference type="AlphaFoldDB" id="A0A3M4KZU0"/>
<protein>
    <submittedName>
        <fullName evidence="1">Putative Lipoprotein</fullName>
    </submittedName>
</protein>
<name>A0A3M4KZU0_PSESF</name>
<sequence>MITIGFLQFGQAGTMGLGCGFVAAGLRGFFVRLVGLFLAGCVGSDDSTSGAAEGLS</sequence>
<reference evidence="1 2" key="1">
    <citation type="submission" date="2018-08" db="EMBL/GenBank/DDBJ databases">
        <title>Recombination of ecologically and evolutionarily significant loci maintains genetic cohesion in the Pseudomonas syringae species complex.</title>
        <authorList>
            <person name="Dillon M."/>
            <person name="Thakur S."/>
            <person name="Almeida R.N.D."/>
            <person name="Weir B.S."/>
            <person name="Guttman D.S."/>
        </authorList>
    </citation>
    <scope>NUCLEOTIDE SEQUENCE [LARGE SCALE GENOMIC DNA]</scope>
    <source>
        <strain evidence="1 2">ICMP 19074</strain>
    </source>
</reference>
<accession>A0A3M4KZU0</accession>
<dbReference type="Proteomes" id="UP000273140">
    <property type="component" value="Unassembled WGS sequence"/>
</dbReference>
<organism evidence="1 2">
    <name type="scientific">Pseudomonas syringae pv. actinidiae</name>
    <dbReference type="NCBI Taxonomy" id="103796"/>
    <lineage>
        <taxon>Bacteria</taxon>
        <taxon>Pseudomonadati</taxon>
        <taxon>Pseudomonadota</taxon>
        <taxon>Gammaproteobacteria</taxon>
        <taxon>Pseudomonadales</taxon>
        <taxon>Pseudomonadaceae</taxon>
        <taxon>Pseudomonas</taxon>
        <taxon>Pseudomonas syringae</taxon>
    </lineage>
</organism>
<dbReference type="EMBL" id="RBRB01000135">
    <property type="protein sequence ID" value="RMQ34727.1"/>
    <property type="molecule type" value="Genomic_DNA"/>
</dbReference>
<keyword evidence="1" id="KW-0449">Lipoprotein</keyword>